<dbReference type="Gene3D" id="3.40.50.150">
    <property type="entry name" value="Vaccinia Virus protein VP39"/>
    <property type="match status" value="1"/>
</dbReference>
<dbReference type="InterPro" id="IPR001525">
    <property type="entry name" value="C5_MeTfrase"/>
</dbReference>
<dbReference type="EC" id="2.1.1.37" evidence="1"/>
<dbReference type="SUPFAM" id="SSF53335">
    <property type="entry name" value="S-adenosyl-L-methionine-dependent methyltransferases"/>
    <property type="match status" value="1"/>
</dbReference>
<keyword evidence="2 6" id="KW-0489">Methyltransferase</keyword>
<evidence type="ECO:0000256" key="3">
    <source>
        <dbReference type="ARBA" id="ARBA00022679"/>
    </source>
</evidence>
<proteinExistence type="predicted"/>
<keyword evidence="3 6" id="KW-0808">Transferase</keyword>
<accession>A0ABW3CAC3</accession>
<dbReference type="InterPro" id="IPR029063">
    <property type="entry name" value="SAM-dependent_MTases_sf"/>
</dbReference>
<comment type="caution">
    <text evidence="6">The sequence shown here is derived from an EMBL/GenBank/DDBJ whole genome shotgun (WGS) entry which is preliminary data.</text>
</comment>
<dbReference type="Proteomes" id="UP001597083">
    <property type="component" value="Unassembled WGS sequence"/>
</dbReference>
<reference evidence="7" key="1">
    <citation type="journal article" date="2019" name="Int. J. Syst. Evol. Microbiol.">
        <title>The Global Catalogue of Microorganisms (GCM) 10K type strain sequencing project: providing services to taxonomists for standard genome sequencing and annotation.</title>
        <authorList>
            <consortium name="The Broad Institute Genomics Platform"/>
            <consortium name="The Broad Institute Genome Sequencing Center for Infectious Disease"/>
            <person name="Wu L."/>
            <person name="Ma J."/>
        </authorList>
    </citation>
    <scope>NUCLEOTIDE SEQUENCE [LARGE SCALE GENOMIC DNA]</scope>
    <source>
        <strain evidence="7">JCM 31696</strain>
    </source>
</reference>
<sequence length="255" mass="28564">MVARDDREAIKRALSELRDDRTWLVLEPLRWVLEAIDKHSKPYQVIVLEQVPQVLPVWEAYEEALKELGYSVACGVLRAEQYGVPQTRKRAILIARFGREKSVALPDPSHRLYKKGFSPDTGELGLEPWVSMGEVLDRDEDFFVISNYGSGGNPKARGRRGSREPSATVTGKIFRNRIVSKNDVLLPRLTASEAGRLQSFPKDYPWSGRDIGQQIGNAVPPRLAMHVLCAAFGWGKPDEGSLSALDHWAAEKDSD</sequence>
<dbReference type="Pfam" id="PF00145">
    <property type="entry name" value="DNA_methylase"/>
    <property type="match status" value="2"/>
</dbReference>
<keyword evidence="4" id="KW-0949">S-adenosyl-L-methionine</keyword>
<keyword evidence="5" id="KW-0680">Restriction system</keyword>
<dbReference type="PANTHER" id="PTHR10629">
    <property type="entry name" value="CYTOSINE-SPECIFIC METHYLTRANSFERASE"/>
    <property type="match status" value="1"/>
</dbReference>
<evidence type="ECO:0000313" key="6">
    <source>
        <dbReference type="EMBL" id="MFD0850887.1"/>
    </source>
</evidence>
<gene>
    <name evidence="6" type="ORF">ACFQ07_01470</name>
</gene>
<evidence type="ECO:0000256" key="2">
    <source>
        <dbReference type="ARBA" id="ARBA00022603"/>
    </source>
</evidence>
<evidence type="ECO:0000256" key="1">
    <source>
        <dbReference type="ARBA" id="ARBA00011975"/>
    </source>
</evidence>
<evidence type="ECO:0000313" key="7">
    <source>
        <dbReference type="Proteomes" id="UP001597083"/>
    </source>
</evidence>
<dbReference type="GO" id="GO:0003886">
    <property type="term" value="F:DNA (cytosine-5-)-methyltransferase activity"/>
    <property type="evidence" value="ECO:0007669"/>
    <property type="project" value="UniProtKB-EC"/>
</dbReference>
<protein>
    <recommendedName>
        <fullName evidence="1">DNA (cytosine-5-)-methyltransferase</fullName>
        <ecNumber evidence="1">2.1.1.37</ecNumber>
    </recommendedName>
</protein>
<dbReference type="EMBL" id="JBHTIR010000175">
    <property type="protein sequence ID" value="MFD0850887.1"/>
    <property type="molecule type" value="Genomic_DNA"/>
</dbReference>
<dbReference type="Gene3D" id="3.90.120.10">
    <property type="entry name" value="DNA Methylase, subunit A, domain 2"/>
    <property type="match status" value="1"/>
</dbReference>
<dbReference type="GO" id="GO:0032259">
    <property type="term" value="P:methylation"/>
    <property type="evidence" value="ECO:0007669"/>
    <property type="project" value="UniProtKB-KW"/>
</dbReference>
<evidence type="ECO:0000256" key="4">
    <source>
        <dbReference type="ARBA" id="ARBA00022691"/>
    </source>
</evidence>
<dbReference type="InterPro" id="IPR050390">
    <property type="entry name" value="C5-Methyltransferase"/>
</dbReference>
<keyword evidence="7" id="KW-1185">Reference proteome</keyword>
<organism evidence="6 7">
    <name type="scientific">Actinomadura adrarensis</name>
    <dbReference type="NCBI Taxonomy" id="1819600"/>
    <lineage>
        <taxon>Bacteria</taxon>
        <taxon>Bacillati</taxon>
        <taxon>Actinomycetota</taxon>
        <taxon>Actinomycetes</taxon>
        <taxon>Streptosporangiales</taxon>
        <taxon>Thermomonosporaceae</taxon>
        <taxon>Actinomadura</taxon>
    </lineage>
</organism>
<dbReference type="PANTHER" id="PTHR10629:SF52">
    <property type="entry name" value="DNA (CYTOSINE-5)-METHYLTRANSFERASE 1"/>
    <property type="match status" value="1"/>
</dbReference>
<evidence type="ECO:0000256" key="5">
    <source>
        <dbReference type="ARBA" id="ARBA00022747"/>
    </source>
</evidence>
<name>A0ABW3CAC3_9ACTN</name>